<keyword evidence="3" id="KW-0862">Zinc</keyword>
<dbReference type="CDD" id="cd15717">
    <property type="entry name" value="FYVE_PKHF"/>
    <property type="match status" value="1"/>
</dbReference>
<dbReference type="Pfam" id="PF01363">
    <property type="entry name" value="FYVE"/>
    <property type="match status" value="1"/>
</dbReference>
<dbReference type="SUPFAM" id="SSF57903">
    <property type="entry name" value="FYVE/PHD zinc finger"/>
    <property type="match status" value="1"/>
</dbReference>
<evidence type="ECO:0000313" key="8">
    <source>
        <dbReference type="EMBL" id="KAI6649136.1"/>
    </source>
</evidence>
<dbReference type="PROSITE" id="PS50003">
    <property type="entry name" value="PH_DOMAIN"/>
    <property type="match status" value="1"/>
</dbReference>
<organism evidence="8 9">
    <name type="scientific">Oopsacas minuta</name>
    <dbReference type="NCBI Taxonomy" id="111878"/>
    <lineage>
        <taxon>Eukaryota</taxon>
        <taxon>Metazoa</taxon>
        <taxon>Porifera</taxon>
        <taxon>Hexactinellida</taxon>
        <taxon>Hexasterophora</taxon>
        <taxon>Lyssacinosida</taxon>
        <taxon>Leucopsacidae</taxon>
        <taxon>Oopsacas</taxon>
    </lineage>
</organism>
<dbReference type="SMART" id="SM00064">
    <property type="entry name" value="FYVE"/>
    <property type="match status" value="1"/>
</dbReference>
<feature type="compositionally biased region" description="Polar residues" evidence="5">
    <location>
        <begin position="318"/>
        <end position="328"/>
    </location>
</feature>
<feature type="region of interest" description="Disordered" evidence="5">
    <location>
        <begin position="272"/>
        <end position="328"/>
    </location>
</feature>
<dbReference type="InterPro" id="IPR013083">
    <property type="entry name" value="Znf_RING/FYVE/PHD"/>
</dbReference>
<dbReference type="GO" id="GO:0035091">
    <property type="term" value="F:phosphatidylinositol binding"/>
    <property type="evidence" value="ECO:0007669"/>
    <property type="project" value="TreeGrafter"/>
</dbReference>
<feature type="domain" description="PH" evidence="6">
    <location>
        <begin position="33"/>
        <end position="129"/>
    </location>
</feature>
<dbReference type="InterPro" id="IPR000306">
    <property type="entry name" value="Znf_FYVE"/>
</dbReference>
<dbReference type="AlphaFoldDB" id="A0AAV7JKZ8"/>
<dbReference type="Pfam" id="PF00169">
    <property type="entry name" value="PH"/>
    <property type="match status" value="1"/>
</dbReference>
<protein>
    <submittedName>
        <fullName evidence="8">Pleckstrin homology domain-containing family F member 2-like</fullName>
    </submittedName>
</protein>
<dbReference type="InterPro" id="IPR037871">
    <property type="entry name" value="PH_Phafin"/>
</dbReference>
<dbReference type="CDD" id="cd01218">
    <property type="entry name" value="PH_Phafin2-like"/>
    <property type="match status" value="1"/>
</dbReference>
<evidence type="ECO:0000256" key="5">
    <source>
        <dbReference type="SAM" id="MobiDB-lite"/>
    </source>
</evidence>
<evidence type="ECO:0000313" key="9">
    <source>
        <dbReference type="Proteomes" id="UP001165289"/>
    </source>
</evidence>
<dbReference type="GO" id="GO:0008270">
    <property type="term" value="F:zinc ion binding"/>
    <property type="evidence" value="ECO:0007669"/>
    <property type="project" value="UniProtKB-KW"/>
</dbReference>
<dbReference type="PANTHER" id="PTHR46280">
    <property type="entry name" value="PLECKSTRIN HOMOLOGY DOMAIN-CONTAINING FAMILY F MEMBER 2-RELATED"/>
    <property type="match status" value="1"/>
</dbReference>
<gene>
    <name evidence="8" type="ORF">LOD99_6855</name>
</gene>
<dbReference type="InterPro" id="IPR011993">
    <property type="entry name" value="PH-like_dom_sf"/>
</dbReference>
<dbReference type="PANTHER" id="PTHR46280:SF3">
    <property type="entry name" value="PLECKSTRIN HOMOLOGY DOMAIN-CONTAINING FAMILY F MEMBER 1 HOMOLOG"/>
    <property type="match status" value="1"/>
</dbReference>
<dbReference type="SUPFAM" id="SSF50729">
    <property type="entry name" value="PH domain-like"/>
    <property type="match status" value="1"/>
</dbReference>
<dbReference type="GO" id="GO:0005769">
    <property type="term" value="C:early endosome"/>
    <property type="evidence" value="ECO:0007669"/>
    <property type="project" value="TreeGrafter"/>
</dbReference>
<name>A0AAV7JKZ8_9METZ</name>
<dbReference type="GO" id="GO:0008333">
    <property type="term" value="P:endosome to lysosome transport"/>
    <property type="evidence" value="ECO:0007669"/>
    <property type="project" value="TreeGrafter"/>
</dbReference>
<evidence type="ECO:0000259" key="6">
    <source>
        <dbReference type="PROSITE" id="PS50003"/>
    </source>
</evidence>
<accession>A0AAV7JKZ8</accession>
<dbReference type="EMBL" id="JAKMXF010000322">
    <property type="protein sequence ID" value="KAI6649136.1"/>
    <property type="molecule type" value="Genomic_DNA"/>
</dbReference>
<evidence type="ECO:0000259" key="7">
    <source>
        <dbReference type="PROSITE" id="PS50178"/>
    </source>
</evidence>
<dbReference type="InterPro" id="IPR051765">
    <property type="entry name" value="PH_domain-containing_F"/>
</dbReference>
<dbReference type="GO" id="GO:0007032">
    <property type="term" value="P:endosome organization"/>
    <property type="evidence" value="ECO:0007669"/>
    <property type="project" value="TreeGrafter"/>
</dbReference>
<evidence type="ECO:0000256" key="2">
    <source>
        <dbReference type="ARBA" id="ARBA00022771"/>
    </source>
</evidence>
<dbReference type="Proteomes" id="UP001165289">
    <property type="component" value="Unassembled WGS sequence"/>
</dbReference>
<proteinExistence type="predicted"/>
<dbReference type="InterPro" id="IPR001849">
    <property type="entry name" value="PH_domain"/>
</dbReference>
<dbReference type="Gene3D" id="3.30.40.10">
    <property type="entry name" value="Zinc/RING finger domain, C3HC4 (zinc finger)"/>
    <property type="match status" value="1"/>
</dbReference>
<keyword evidence="9" id="KW-1185">Reference proteome</keyword>
<evidence type="ECO:0000256" key="3">
    <source>
        <dbReference type="ARBA" id="ARBA00022833"/>
    </source>
</evidence>
<keyword evidence="1" id="KW-0479">Metal-binding</keyword>
<evidence type="ECO:0000256" key="4">
    <source>
        <dbReference type="PROSITE-ProRule" id="PRU00091"/>
    </source>
</evidence>
<feature type="domain" description="FYVE-type" evidence="7">
    <location>
        <begin position="146"/>
        <end position="206"/>
    </location>
</feature>
<dbReference type="InterPro" id="IPR017455">
    <property type="entry name" value="Znf_FYVE-rel"/>
</dbReference>
<dbReference type="SMART" id="SM00233">
    <property type="entry name" value="PH"/>
    <property type="match status" value="1"/>
</dbReference>
<dbReference type="InterPro" id="IPR011011">
    <property type="entry name" value="Znf_FYVE_PHD"/>
</dbReference>
<keyword evidence="2 4" id="KW-0863">Zinc-finger</keyword>
<sequence>MDALVNSEANARRIRSVEECFGNGVKLVDPGRVLVGEGVLNKQCRKKLKPRQFFLFNDILVYGNIVIHRKKYTTQHIIALQNVKLVELLDEDKLLYGWHIITPNKSFAVHAASLTEKKEWMAHIQKCITSLGALDPKNLAPVWISDDSAPFCMLCTKTKFTFLTRRHHCRKCGSVICGNCSTKRYTLPDQSMKPLRVCDTCYQGLTNPGAPQPQTLDFKFRDRADSEDDSDLYKVPKSVLPVLHDKAPEIEGATATPNIVHIPDEATPVIPVKTKSSTHKPPPVEQGNPLSPCEPRYGSSDDEDDVDHDGAAIETAPTFYSESSEAKV</sequence>
<evidence type="ECO:0000256" key="1">
    <source>
        <dbReference type="ARBA" id="ARBA00022723"/>
    </source>
</evidence>
<dbReference type="Gene3D" id="2.30.29.30">
    <property type="entry name" value="Pleckstrin-homology domain (PH domain)/Phosphotyrosine-binding domain (PTB)"/>
    <property type="match status" value="1"/>
</dbReference>
<reference evidence="8 9" key="1">
    <citation type="journal article" date="2023" name="BMC Biol.">
        <title>The compact genome of the sponge Oopsacas minuta (Hexactinellida) is lacking key metazoan core genes.</title>
        <authorList>
            <person name="Santini S."/>
            <person name="Schenkelaars Q."/>
            <person name="Jourda C."/>
            <person name="Duchesne M."/>
            <person name="Belahbib H."/>
            <person name="Rocher C."/>
            <person name="Selva M."/>
            <person name="Riesgo A."/>
            <person name="Vervoort M."/>
            <person name="Leys S.P."/>
            <person name="Kodjabachian L."/>
            <person name="Le Bivic A."/>
            <person name="Borchiellini C."/>
            <person name="Claverie J.M."/>
            <person name="Renard E."/>
        </authorList>
    </citation>
    <scope>NUCLEOTIDE SEQUENCE [LARGE SCALE GENOMIC DNA]</scope>
    <source>
        <strain evidence="8">SPO-2</strain>
    </source>
</reference>
<dbReference type="PROSITE" id="PS50178">
    <property type="entry name" value="ZF_FYVE"/>
    <property type="match status" value="1"/>
</dbReference>
<comment type="caution">
    <text evidence="8">The sequence shown here is derived from an EMBL/GenBank/DDBJ whole genome shotgun (WGS) entry which is preliminary data.</text>
</comment>